<keyword evidence="2" id="KW-0732">Signal</keyword>
<comment type="caution">
    <text evidence="3">The sequence shown here is derived from an EMBL/GenBank/DDBJ whole genome shotgun (WGS) entry which is preliminary data.</text>
</comment>
<accession>A0A9P7FSJ9</accession>
<dbReference type="GO" id="GO:0019239">
    <property type="term" value="F:deaminase activity"/>
    <property type="evidence" value="ECO:0007669"/>
    <property type="project" value="TreeGrafter"/>
</dbReference>
<evidence type="ECO:0000313" key="4">
    <source>
        <dbReference type="Proteomes" id="UP000717328"/>
    </source>
</evidence>
<dbReference type="EMBL" id="JABCKI010005953">
    <property type="protein sequence ID" value="KAG5636274.1"/>
    <property type="molecule type" value="Genomic_DNA"/>
</dbReference>
<dbReference type="AlphaFoldDB" id="A0A9P7FSJ9"/>
<feature type="chain" id="PRO_5040221442" evidence="2">
    <location>
        <begin position="24"/>
        <end position="175"/>
    </location>
</feature>
<feature type="signal peptide" evidence="2">
    <location>
        <begin position="1"/>
        <end position="23"/>
    </location>
</feature>
<reference evidence="3" key="2">
    <citation type="submission" date="2021-10" db="EMBL/GenBank/DDBJ databases">
        <title>Phylogenomics reveals ancestral predisposition of the termite-cultivated fungus Termitomyces towards a domesticated lifestyle.</title>
        <authorList>
            <person name="Auxier B."/>
            <person name="Grum-Grzhimaylo A."/>
            <person name="Cardenas M.E."/>
            <person name="Lodge J.D."/>
            <person name="Laessoe T."/>
            <person name="Pedersen O."/>
            <person name="Smith M.E."/>
            <person name="Kuyper T.W."/>
            <person name="Franco-Molano E.A."/>
            <person name="Baroni T.J."/>
            <person name="Aanen D.K."/>
        </authorList>
    </citation>
    <scope>NUCLEOTIDE SEQUENCE</scope>
    <source>
        <strain evidence="3">D49</strain>
    </source>
</reference>
<evidence type="ECO:0000313" key="3">
    <source>
        <dbReference type="EMBL" id="KAG5636274.1"/>
    </source>
</evidence>
<dbReference type="Proteomes" id="UP000717328">
    <property type="component" value="Unassembled WGS sequence"/>
</dbReference>
<evidence type="ECO:0000256" key="2">
    <source>
        <dbReference type="SAM" id="SignalP"/>
    </source>
</evidence>
<protein>
    <submittedName>
        <fullName evidence="3">Uncharacterized protein</fullName>
    </submittedName>
</protein>
<organism evidence="3 4">
    <name type="scientific">Sphagnurus paluster</name>
    <dbReference type="NCBI Taxonomy" id="117069"/>
    <lineage>
        <taxon>Eukaryota</taxon>
        <taxon>Fungi</taxon>
        <taxon>Dikarya</taxon>
        <taxon>Basidiomycota</taxon>
        <taxon>Agaricomycotina</taxon>
        <taxon>Agaricomycetes</taxon>
        <taxon>Agaricomycetidae</taxon>
        <taxon>Agaricales</taxon>
        <taxon>Tricholomatineae</taxon>
        <taxon>Lyophyllaceae</taxon>
        <taxon>Sphagnurus</taxon>
    </lineage>
</organism>
<dbReference type="SUPFAM" id="SSF55298">
    <property type="entry name" value="YjgF-like"/>
    <property type="match status" value="1"/>
</dbReference>
<comment type="similarity">
    <text evidence="1">Belongs to the RutC family.</text>
</comment>
<proteinExistence type="inferred from homology"/>
<name>A0A9P7FSJ9_9AGAR</name>
<dbReference type="GO" id="GO:0005829">
    <property type="term" value="C:cytosol"/>
    <property type="evidence" value="ECO:0007669"/>
    <property type="project" value="TreeGrafter"/>
</dbReference>
<dbReference type="Gene3D" id="3.30.1330.40">
    <property type="entry name" value="RutC-like"/>
    <property type="match status" value="1"/>
</dbReference>
<dbReference type="InterPro" id="IPR006175">
    <property type="entry name" value="YjgF/YER057c/UK114"/>
</dbReference>
<dbReference type="GO" id="GO:0005739">
    <property type="term" value="C:mitochondrion"/>
    <property type="evidence" value="ECO:0007669"/>
    <property type="project" value="TreeGrafter"/>
</dbReference>
<dbReference type="PANTHER" id="PTHR11803:SF58">
    <property type="entry name" value="PROTEIN HMF1-RELATED"/>
    <property type="match status" value="1"/>
</dbReference>
<dbReference type="OrthoDB" id="309640at2759"/>
<sequence length="175" mass="18440">MQYSVFKIAAAIILALLTAPVLSLPSGLNGTNVLPPSGSDPMDSPRPSTDRSVRLIRTEDAAIPGSPISQAAIADGIIYVSGFLPLAPHTGNLVGKDIDSQTHAVLDNCKTVLEAAGSHLGKVVKANVFLKNITDYARVNEIYAEFFGTHRPARSAIAVADIPLGVLIEIDMIAR</sequence>
<dbReference type="NCBIfam" id="TIGR00004">
    <property type="entry name" value="Rid family detoxifying hydrolase"/>
    <property type="match status" value="1"/>
</dbReference>
<gene>
    <name evidence="3" type="ORF">H0H81_008560</name>
</gene>
<dbReference type="FunFam" id="3.30.1330.40:FF:000001">
    <property type="entry name" value="L-PSP family endoribonuclease"/>
    <property type="match status" value="1"/>
</dbReference>
<evidence type="ECO:0000256" key="1">
    <source>
        <dbReference type="ARBA" id="ARBA00010552"/>
    </source>
</evidence>
<reference evidence="3" key="1">
    <citation type="submission" date="2021-02" db="EMBL/GenBank/DDBJ databases">
        <authorList>
            <person name="Nieuwenhuis M."/>
            <person name="Van De Peppel L.J.J."/>
        </authorList>
    </citation>
    <scope>NUCLEOTIDE SEQUENCE</scope>
    <source>
        <strain evidence="3">D49</strain>
    </source>
</reference>
<keyword evidence="4" id="KW-1185">Reference proteome</keyword>
<dbReference type="InterPro" id="IPR006056">
    <property type="entry name" value="RidA"/>
</dbReference>
<dbReference type="InterPro" id="IPR035959">
    <property type="entry name" value="RutC-like_sf"/>
</dbReference>
<dbReference type="PANTHER" id="PTHR11803">
    <property type="entry name" value="2-IMINOBUTANOATE/2-IMINOPROPANOATE DEAMINASE RIDA"/>
    <property type="match status" value="1"/>
</dbReference>
<dbReference type="Pfam" id="PF01042">
    <property type="entry name" value="Ribonuc_L-PSP"/>
    <property type="match status" value="1"/>
</dbReference>
<dbReference type="CDD" id="cd00448">
    <property type="entry name" value="YjgF_YER057c_UK114_family"/>
    <property type="match status" value="1"/>
</dbReference>